<sequence>MAVDRCGGALRGGFSFRFFRVLNCFRSFLAPRCQYWNLRGGHAKFFNILNYINLCIDRTLATSRLRSPKIGEAQDRFRLCVKRRCRILRVRYCRTRTMENCTAIRIDEIQQFNRSTHLANSVQFYTRINSQSFIVR</sequence>
<protein>
    <submittedName>
        <fullName evidence="2">Secreted protein</fullName>
    </submittedName>
</protein>
<dbReference type="Proteomes" id="UP000095283">
    <property type="component" value="Unplaced"/>
</dbReference>
<evidence type="ECO:0000313" key="2">
    <source>
        <dbReference type="WBParaSite" id="Hba_04800"/>
    </source>
</evidence>
<reference evidence="2" key="1">
    <citation type="submission" date="2016-11" db="UniProtKB">
        <authorList>
            <consortium name="WormBaseParasite"/>
        </authorList>
    </citation>
    <scope>IDENTIFICATION</scope>
</reference>
<name>A0A1I7WIG5_HETBA</name>
<proteinExistence type="predicted"/>
<dbReference type="AlphaFoldDB" id="A0A1I7WIG5"/>
<accession>A0A1I7WIG5</accession>
<dbReference type="WBParaSite" id="Hba_04800">
    <property type="protein sequence ID" value="Hba_04800"/>
    <property type="gene ID" value="Hba_04800"/>
</dbReference>
<organism evidence="1 2">
    <name type="scientific">Heterorhabditis bacteriophora</name>
    <name type="common">Entomopathogenic nematode worm</name>
    <dbReference type="NCBI Taxonomy" id="37862"/>
    <lineage>
        <taxon>Eukaryota</taxon>
        <taxon>Metazoa</taxon>
        <taxon>Ecdysozoa</taxon>
        <taxon>Nematoda</taxon>
        <taxon>Chromadorea</taxon>
        <taxon>Rhabditida</taxon>
        <taxon>Rhabditina</taxon>
        <taxon>Rhabditomorpha</taxon>
        <taxon>Strongyloidea</taxon>
        <taxon>Heterorhabditidae</taxon>
        <taxon>Heterorhabditis</taxon>
    </lineage>
</organism>
<keyword evidence="1" id="KW-1185">Reference proteome</keyword>
<evidence type="ECO:0000313" key="1">
    <source>
        <dbReference type="Proteomes" id="UP000095283"/>
    </source>
</evidence>